<evidence type="ECO:0000256" key="1">
    <source>
        <dbReference type="ARBA" id="ARBA00009224"/>
    </source>
</evidence>
<sequence>MTIKNEKTHLKESDKTQFVEDRRENEDIFRDTWIRYMGYANEVGEAFRGIISKRAVGLSYIVASGYVVADASSKAINTYEENKSVQEATIAGADCFLWQALASVAIPGFTINRLCAGSKFVLHKSRLSSGKVKWITTALGLAAIPFIIKPIDVSVDFILDKTARKLYFKEKE</sequence>
<comment type="similarity">
    <text evidence="1">Belongs to the MTFP1 family.</text>
</comment>
<dbReference type="Pfam" id="PF10558">
    <property type="entry name" value="MTP18"/>
    <property type="match status" value="1"/>
</dbReference>
<dbReference type="EMBL" id="CAJFCJ010000002">
    <property type="protein sequence ID" value="CAD5112175.1"/>
    <property type="molecule type" value="Genomic_DNA"/>
</dbReference>
<evidence type="ECO:0000256" key="3">
    <source>
        <dbReference type="ARBA" id="ARBA00029631"/>
    </source>
</evidence>
<name>A0A7I8V925_9ANNE</name>
<evidence type="ECO:0000313" key="5">
    <source>
        <dbReference type="Proteomes" id="UP000549394"/>
    </source>
</evidence>
<dbReference type="PANTHER" id="PTHR11001:SF2">
    <property type="entry name" value="MITOCHONDRIAL FISSION PROCESS PROTEIN 1"/>
    <property type="match status" value="1"/>
</dbReference>
<proteinExistence type="inferred from homology"/>
<protein>
    <recommendedName>
        <fullName evidence="2">Mitochondrial fission process protein 1</fullName>
    </recommendedName>
    <alternativeName>
        <fullName evidence="3">Mitochondrial 18 kDa protein</fullName>
    </alternativeName>
</protein>
<evidence type="ECO:0000313" key="4">
    <source>
        <dbReference type="EMBL" id="CAD5112175.1"/>
    </source>
</evidence>
<reference evidence="4 5" key="1">
    <citation type="submission" date="2020-08" db="EMBL/GenBank/DDBJ databases">
        <authorList>
            <person name="Hejnol A."/>
        </authorList>
    </citation>
    <scope>NUCLEOTIDE SEQUENCE [LARGE SCALE GENOMIC DNA]</scope>
</reference>
<dbReference type="PANTHER" id="PTHR11001">
    <property type="entry name" value="MITOCHONDRIAL FISSION PROCESS PROTEIN 1"/>
    <property type="match status" value="1"/>
</dbReference>
<organism evidence="4 5">
    <name type="scientific">Dimorphilus gyrociliatus</name>
    <dbReference type="NCBI Taxonomy" id="2664684"/>
    <lineage>
        <taxon>Eukaryota</taxon>
        <taxon>Metazoa</taxon>
        <taxon>Spiralia</taxon>
        <taxon>Lophotrochozoa</taxon>
        <taxon>Annelida</taxon>
        <taxon>Polychaeta</taxon>
        <taxon>Polychaeta incertae sedis</taxon>
        <taxon>Dinophilidae</taxon>
        <taxon>Dimorphilus</taxon>
    </lineage>
</organism>
<dbReference type="InterPro" id="IPR019560">
    <property type="entry name" value="Mitochondrial_18_kDa_protein"/>
</dbReference>
<comment type="caution">
    <text evidence="4">The sequence shown here is derived from an EMBL/GenBank/DDBJ whole genome shotgun (WGS) entry which is preliminary data.</text>
</comment>
<dbReference type="GO" id="GO:0005739">
    <property type="term" value="C:mitochondrion"/>
    <property type="evidence" value="ECO:0007669"/>
    <property type="project" value="TreeGrafter"/>
</dbReference>
<keyword evidence="5" id="KW-1185">Reference proteome</keyword>
<gene>
    <name evidence="4" type="ORF">DGYR_LOCUS1366</name>
</gene>
<dbReference type="Proteomes" id="UP000549394">
    <property type="component" value="Unassembled WGS sequence"/>
</dbReference>
<accession>A0A7I8V925</accession>
<dbReference type="GO" id="GO:0000266">
    <property type="term" value="P:mitochondrial fission"/>
    <property type="evidence" value="ECO:0007669"/>
    <property type="project" value="TreeGrafter"/>
</dbReference>
<dbReference type="AlphaFoldDB" id="A0A7I8V925"/>
<evidence type="ECO:0000256" key="2">
    <source>
        <dbReference type="ARBA" id="ARBA00017835"/>
    </source>
</evidence>
<dbReference type="OrthoDB" id="424969at2759"/>